<accession>A0ABW3S1I9</accession>
<gene>
    <name evidence="1" type="ORF">ACFQ3W_18675</name>
</gene>
<dbReference type="PROSITE" id="PS51257">
    <property type="entry name" value="PROKAR_LIPOPROTEIN"/>
    <property type="match status" value="1"/>
</dbReference>
<dbReference type="RefSeq" id="WP_379320745.1">
    <property type="nucleotide sequence ID" value="NZ_JBHTLM010000015.1"/>
</dbReference>
<sequence length="291" mass="30817">MKSLKLIWLGITTATLILLTGCGGLQNDVEQAIGKTKDTFGEAVKDAATWKEELAHKGVSKELKTEVSAGSAKSVFLDNAVGSIEVKPTTGDQIKVKATIWSINRPSFKGKQEKVFEQSTVRTIVNGDQVKITTSPKDDAQMDLWKWAKKQWGFSEFSIDYQVELPANITEFHISNDVGDIKLTDLKGAYQVASDVGTVKISGAQISGKSSVKASTGSLELGIAAMSDESSLEAVADVGSIRTTLSKTLACTLNTKSELGKITGAEKGKSDVNGGGPLVSLSTSIGSITID</sequence>
<organism evidence="1 2">
    <name type="scientific">Paenibacillus puldeungensis</name>
    <dbReference type="NCBI Taxonomy" id="696536"/>
    <lineage>
        <taxon>Bacteria</taxon>
        <taxon>Bacillati</taxon>
        <taxon>Bacillota</taxon>
        <taxon>Bacilli</taxon>
        <taxon>Bacillales</taxon>
        <taxon>Paenibacillaceae</taxon>
        <taxon>Paenibacillus</taxon>
    </lineage>
</organism>
<dbReference type="Proteomes" id="UP001597262">
    <property type="component" value="Unassembled WGS sequence"/>
</dbReference>
<protein>
    <recommendedName>
        <fullName evidence="3">Adhesin domain-containing protein</fullName>
    </recommendedName>
</protein>
<reference evidence="2" key="1">
    <citation type="journal article" date="2019" name="Int. J. Syst. Evol. Microbiol.">
        <title>The Global Catalogue of Microorganisms (GCM) 10K type strain sequencing project: providing services to taxonomists for standard genome sequencing and annotation.</title>
        <authorList>
            <consortium name="The Broad Institute Genomics Platform"/>
            <consortium name="The Broad Institute Genome Sequencing Center for Infectious Disease"/>
            <person name="Wu L."/>
            <person name="Ma J."/>
        </authorList>
    </citation>
    <scope>NUCLEOTIDE SEQUENCE [LARGE SCALE GENOMIC DNA]</scope>
    <source>
        <strain evidence="2">CCUG 59189</strain>
    </source>
</reference>
<comment type="caution">
    <text evidence="1">The sequence shown here is derived from an EMBL/GenBank/DDBJ whole genome shotgun (WGS) entry which is preliminary data.</text>
</comment>
<dbReference type="EMBL" id="JBHTLM010000015">
    <property type="protein sequence ID" value="MFD1178305.1"/>
    <property type="molecule type" value="Genomic_DNA"/>
</dbReference>
<proteinExistence type="predicted"/>
<evidence type="ECO:0000313" key="2">
    <source>
        <dbReference type="Proteomes" id="UP001597262"/>
    </source>
</evidence>
<keyword evidence="2" id="KW-1185">Reference proteome</keyword>
<name>A0ABW3S1I9_9BACL</name>
<evidence type="ECO:0000313" key="1">
    <source>
        <dbReference type="EMBL" id="MFD1178305.1"/>
    </source>
</evidence>
<evidence type="ECO:0008006" key="3">
    <source>
        <dbReference type="Google" id="ProtNLM"/>
    </source>
</evidence>